<dbReference type="InterPro" id="IPR004360">
    <property type="entry name" value="Glyas_Fos-R_dOase_dom"/>
</dbReference>
<dbReference type="AlphaFoldDB" id="A0A679JBT6"/>
<proteinExistence type="predicted"/>
<dbReference type="SUPFAM" id="SSF54593">
    <property type="entry name" value="Glyoxalase/Bleomycin resistance protein/Dihydroxybiphenyl dioxygenase"/>
    <property type="match status" value="1"/>
</dbReference>
<dbReference type="InterPro" id="IPR050383">
    <property type="entry name" value="GlyoxalaseI/FosfomycinResist"/>
</dbReference>
<name>A0A679JBT6_VARPD</name>
<evidence type="ECO:0000259" key="2">
    <source>
        <dbReference type="PROSITE" id="PS51819"/>
    </source>
</evidence>
<dbReference type="RefSeq" id="WP_339091196.1">
    <property type="nucleotide sequence ID" value="NZ_LR743507.1"/>
</dbReference>
<dbReference type="InterPro" id="IPR029068">
    <property type="entry name" value="Glyas_Bleomycin-R_OHBP_Dase"/>
</dbReference>
<gene>
    <name evidence="3" type="ORF">VVAX_03619</name>
</gene>
<dbReference type="PANTHER" id="PTHR21366">
    <property type="entry name" value="GLYOXALASE FAMILY PROTEIN"/>
    <property type="match status" value="1"/>
</dbReference>
<dbReference type="Pfam" id="PF00903">
    <property type="entry name" value="Glyoxalase"/>
    <property type="match status" value="2"/>
</dbReference>
<dbReference type="Gene3D" id="3.10.180.10">
    <property type="entry name" value="2,3-Dihydroxybiphenyl 1,2-Dioxygenase, domain 1"/>
    <property type="match status" value="2"/>
</dbReference>
<protein>
    <recommendedName>
        <fullName evidence="2">VOC domain-containing protein</fullName>
    </recommendedName>
</protein>
<organism evidence="3">
    <name type="scientific">Variovorax paradoxus</name>
    <dbReference type="NCBI Taxonomy" id="34073"/>
    <lineage>
        <taxon>Bacteria</taxon>
        <taxon>Pseudomonadati</taxon>
        <taxon>Pseudomonadota</taxon>
        <taxon>Betaproteobacteria</taxon>
        <taxon>Burkholderiales</taxon>
        <taxon>Comamonadaceae</taxon>
        <taxon>Variovorax</taxon>
    </lineage>
</organism>
<reference evidence="3" key="1">
    <citation type="submission" date="2019-12" db="EMBL/GenBank/DDBJ databases">
        <authorList>
            <person name="Cremers G."/>
        </authorList>
    </citation>
    <scope>NUCLEOTIDE SEQUENCE</scope>
    <source>
        <strain evidence="3">Vvax</strain>
    </source>
</reference>
<dbReference type="PROSITE" id="PS51819">
    <property type="entry name" value="VOC"/>
    <property type="match status" value="2"/>
</dbReference>
<sequence>MAEFQLRTRKNPGRADLHSVHSLDAFVFTVPDLDEAARFYDAFGLEPRREGEGDRARLDLFTAGHPHAWGSLSQAAGPKKLQYLRFACFAEDFDAIAARIERLGVPRCSPHPLGDDRGLWVMHPEGYPVQVVVAAKSAPDEGSPPVVAPRPPVGIGASPNRARIPKVHPRRLSHILLFCAKVPEAVRFYEDALGLRITDRSGDLIVFMHGVHGSDHHLIAMAHSNGPGLHHLSWDVANIDEVGRGMEQMYAAGHARGWGVGRHVLGSNYFHYVRDPWGSYSEYSCDMDFVPGDFDWTSADHPPEDSFYAWGPKVPEDFVTNFEVEAGAPATA</sequence>
<evidence type="ECO:0000313" key="3">
    <source>
        <dbReference type="EMBL" id="CAA2106176.1"/>
    </source>
</evidence>
<dbReference type="PANTHER" id="PTHR21366:SF14">
    <property type="entry name" value="GLYOXALASE DOMAIN-CONTAINING PROTEIN 5"/>
    <property type="match status" value="1"/>
</dbReference>
<dbReference type="EMBL" id="LR743507">
    <property type="protein sequence ID" value="CAA2106176.1"/>
    <property type="molecule type" value="Genomic_DNA"/>
</dbReference>
<feature type="domain" description="VOC" evidence="2">
    <location>
        <begin position="22"/>
        <end position="134"/>
    </location>
</feature>
<accession>A0A679JBT6</accession>
<feature type="region of interest" description="Disordered" evidence="1">
    <location>
        <begin position="140"/>
        <end position="160"/>
    </location>
</feature>
<evidence type="ECO:0000256" key="1">
    <source>
        <dbReference type="SAM" id="MobiDB-lite"/>
    </source>
</evidence>
<feature type="domain" description="VOC" evidence="2">
    <location>
        <begin position="171"/>
        <end position="286"/>
    </location>
</feature>
<dbReference type="InterPro" id="IPR037523">
    <property type="entry name" value="VOC_core"/>
</dbReference>